<feature type="region of interest" description="Disordered" evidence="1">
    <location>
        <begin position="335"/>
        <end position="366"/>
    </location>
</feature>
<protein>
    <submittedName>
        <fullName evidence="4">Translation initiation factor IF-2 isoform X1</fullName>
    </submittedName>
</protein>
<accession>A0A9C6WHE9</accession>
<dbReference type="GO" id="GO:0003743">
    <property type="term" value="F:translation initiation factor activity"/>
    <property type="evidence" value="ECO:0007669"/>
    <property type="project" value="UniProtKB-KW"/>
</dbReference>
<gene>
    <name evidence="4" type="primary">LOC117568569</name>
</gene>
<feature type="region of interest" description="Disordered" evidence="1">
    <location>
        <begin position="287"/>
        <end position="309"/>
    </location>
</feature>
<dbReference type="Proteomes" id="UP000515160">
    <property type="component" value="Chromosome 3"/>
</dbReference>
<evidence type="ECO:0000256" key="2">
    <source>
        <dbReference type="SAM" id="SignalP"/>
    </source>
</evidence>
<dbReference type="AlphaFoldDB" id="A0A9C6WHE9"/>
<evidence type="ECO:0000256" key="1">
    <source>
        <dbReference type="SAM" id="MobiDB-lite"/>
    </source>
</evidence>
<keyword evidence="2" id="KW-0732">Signal</keyword>
<keyword evidence="3" id="KW-1185">Reference proteome</keyword>
<sequence length="366" mass="37983">MKFSVAFALLVIVGFVAIGDALPARKNRQYFVPGMVYYQQPAAAEWYGAGSGVGPQQRIMYMQYVQPGRTHARSTQAASALVAGESVATGTYLKDCNHAESDVAVSVDDSSAEGAQADDVLSAAGAQGATSVAEAYPDEAPVVQVAVDNAAESEAEVEAEVPAAVENDDAAKVPRDFNFAAEEAAAAPVETEAEEPAAVPAVEQAAEEELPAPAPIAPVAPVVPAKRVLPAQKKKVIVELDQSADDVEEAQVAAIEDEEAENAVADDVEEDDEDVVEPVKPVVVKRRPAARRPAARQPAPAKPAKKPLPAGTFFPIDFGGTNGGAIAIANSFSTGEGGSATSHAIAYGSPDAARARVRPNPSKRRH</sequence>
<organism evidence="3 4">
    <name type="scientific">Drosophila albomicans</name>
    <name type="common">Fruit fly</name>
    <dbReference type="NCBI Taxonomy" id="7291"/>
    <lineage>
        <taxon>Eukaryota</taxon>
        <taxon>Metazoa</taxon>
        <taxon>Ecdysozoa</taxon>
        <taxon>Arthropoda</taxon>
        <taxon>Hexapoda</taxon>
        <taxon>Insecta</taxon>
        <taxon>Pterygota</taxon>
        <taxon>Neoptera</taxon>
        <taxon>Endopterygota</taxon>
        <taxon>Diptera</taxon>
        <taxon>Brachycera</taxon>
        <taxon>Muscomorpha</taxon>
        <taxon>Ephydroidea</taxon>
        <taxon>Drosophilidae</taxon>
        <taxon>Drosophila</taxon>
    </lineage>
</organism>
<dbReference type="RefSeq" id="XP_051859632.1">
    <property type="nucleotide sequence ID" value="XM_052003672.1"/>
</dbReference>
<feature type="chain" id="PRO_5038438064" evidence="2">
    <location>
        <begin position="22"/>
        <end position="366"/>
    </location>
</feature>
<reference evidence="4" key="1">
    <citation type="submission" date="2025-08" db="UniProtKB">
        <authorList>
            <consortium name="RefSeq"/>
        </authorList>
    </citation>
    <scope>IDENTIFICATION</scope>
    <source>
        <strain evidence="4">15112-1751.03</strain>
        <tissue evidence="4">Whole Adult</tissue>
    </source>
</reference>
<keyword evidence="4" id="KW-0396">Initiation factor</keyword>
<evidence type="ECO:0000313" key="4">
    <source>
        <dbReference type="RefSeq" id="XP_051859632.1"/>
    </source>
</evidence>
<feature type="compositionally biased region" description="Basic residues" evidence="1">
    <location>
        <begin position="355"/>
        <end position="366"/>
    </location>
</feature>
<name>A0A9C6WHE9_DROAB</name>
<keyword evidence="4" id="KW-0648">Protein biosynthesis</keyword>
<evidence type="ECO:0000313" key="3">
    <source>
        <dbReference type="Proteomes" id="UP000515160"/>
    </source>
</evidence>
<proteinExistence type="predicted"/>
<dbReference type="OrthoDB" id="6627608at2759"/>
<dbReference type="GeneID" id="117568569"/>
<feature type="signal peptide" evidence="2">
    <location>
        <begin position="1"/>
        <end position="21"/>
    </location>
</feature>